<feature type="signal peptide" evidence="2">
    <location>
        <begin position="1"/>
        <end position="23"/>
    </location>
</feature>
<dbReference type="RefSeq" id="WP_275681635.1">
    <property type="nucleotide sequence ID" value="NZ_JAJLJH010000001.1"/>
</dbReference>
<dbReference type="Gene3D" id="3.40.720.10">
    <property type="entry name" value="Alkaline Phosphatase, subunit A"/>
    <property type="match status" value="2"/>
</dbReference>
<dbReference type="InterPro" id="IPR017850">
    <property type="entry name" value="Alkaline_phosphatase_core_sf"/>
</dbReference>
<evidence type="ECO:0000313" key="4">
    <source>
        <dbReference type="Proteomes" id="UP001139353"/>
    </source>
</evidence>
<keyword evidence="1" id="KW-0378">Hydrolase</keyword>
<feature type="chain" id="PRO_5040826646" description="Phospholipase C" evidence="2">
    <location>
        <begin position="24"/>
        <end position="814"/>
    </location>
</feature>
<dbReference type="PROSITE" id="PS51257">
    <property type="entry name" value="PROKAR_LIPOPROTEIN"/>
    <property type="match status" value="1"/>
</dbReference>
<dbReference type="Pfam" id="PF04185">
    <property type="entry name" value="Phosphoesterase"/>
    <property type="match status" value="1"/>
</dbReference>
<dbReference type="InterPro" id="IPR007312">
    <property type="entry name" value="Phosphoesterase"/>
</dbReference>
<name>A0A9X2BYS5_9BURK</name>
<dbReference type="AlphaFoldDB" id="A0A9X2BYS5"/>
<dbReference type="SUPFAM" id="SSF49464">
    <property type="entry name" value="Carboxypeptidase regulatory domain-like"/>
    <property type="match status" value="1"/>
</dbReference>
<evidence type="ECO:0000256" key="1">
    <source>
        <dbReference type="ARBA" id="ARBA00022801"/>
    </source>
</evidence>
<keyword evidence="2" id="KW-0732">Signal</keyword>
<protein>
    <recommendedName>
        <fullName evidence="5">Phospholipase C</fullName>
    </recommendedName>
</protein>
<evidence type="ECO:0008006" key="5">
    <source>
        <dbReference type="Google" id="ProtNLM"/>
    </source>
</evidence>
<gene>
    <name evidence="3" type="ORF">LPC04_07940</name>
</gene>
<evidence type="ECO:0000313" key="3">
    <source>
        <dbReference type="EMBL" id="MCK9685637.1"/>
    </source>
</evidence>
<dbReference type="PANTHER" id="PTHR31956:SF1">
    <property type="entry name" value="NON-SPECIFIC PHOSPHOLIPASE C1"/>
    <property type="match status" value="1"/>
</dbReference>
<organism evidence="3 4">
    <name type="scientific">Scleromatobacter humisilvae</name>
    <dbReference type="NCBI Taxonomy" id="2897159"/>
    <lineage>
        <taxon>Bacteria</taxon>
        <taxon>Pseudomonadati</taxon>
        <taxon>Pseudomonadota</taxon>
        <taxon>Betaproteobacteria</taxon>
        <taxon>Burkholderiales</taxon>
        <taxon>Sphaerotilaceae</taxon>
        <taxon>Scleromatobacter</taxon>
    </lineage>
</organism>
<sequence length="814" mass="83392">MQRRIIAMACGTLAVAGGAIVTACFDSSGSTTPPIYTVSGVAATGAPLVGATVTLTDSKGGTTQSALTGADGSYSIVTKGPAPFVLTAAFNDVDGAPALLSSVVAPAGGGAAVNVVANLNPLTSLVTQRVLGVVPTTAPTAAQITSASITSASIASSEQAVTTALQPAYTALGVPAASVADPIGAAYHATGTDPVDNLFTLASFNVHAGTVAVGTDANRAVVTIPATGAISGAVPAAAATSLAALNAGPTTTAIRNVIVVVGENQTFDAVFATYPAPANQTVKNLLSQGIINADGSPGPHFSLAAQSQGTTQTTYSINPTRAAAYATLPQPELIGVLNAQLQAQGGVPDPRTPANLPNGPFQNTRYAPYALSPTNPLGNLTGDPVHRFFQMWQQNGGDNSRLDMYTWVATTTGQGGDTSGVTPANPSQGGELMGFANMSTGDAPFFKSLAAQYAISDNYHQSIQGGTGANFFAIATADTAWFNVAGAAATPPANQIENPNPMAQTPNFYSQDGYSGGSYVNCSDSTQPGVGPILSFLGTINVKSNCDAGKYYLVNNYGLGYDMAGNAQPIGPNNYTLPPQTVPTIAEALATKGVSWKWYTGGREAADVTADAATFGVPVAVAQGAQYNTIGDPLVASSNIQGSTTLKAGLAGLTSLYADIAGNTLPAVSFVVPKNLDSGHPGYSVPAKYELFLQDLIAKVKANPTLWAHTAIIITTDEGGGHFDTGYIQSVDFFGDGPRIPMIVVSPYARTNYIDHTYHDHASVLKFIERNWRLAPLSKRSRDNLPNPIATASNPYQPTNKTPAVGDLTTLFAF</sequence>
<accession>A0A9X2BYS5</accession>
<dbReference type="Proteomes" id="UP001139353">
    <property type="component" value="Unassembled WGS sequence"/>
</dbReference>
<reference evidence="3" key="1">
    <citation type="submission" date="2021-11" db="EMBL/GenBank/DDBJ databases">
        <title>BS-T2-15 a new species belonging to the Comamonadaceae family isolated from the soil of a French oak forest.</title>
        <authorList>
            <person name="Mieszkin S."/>
            <person name="Alain K."/>
        </authorList>
    </citation>
    <scope>NUCLEOTIDE SEQUENCE</scope>
    <source>
        <strain evidence="3">BS-T2-15</strain>
    </source>
</reference>
<dbReference type="EMBL" id="JAJLJH010000001">
    <property type="protein sequence ID" value="MCK9685637.1"/>
    <property type="molecule type" value="Genomic_DNA"/>
</dbReference>
<evidence type="ECO:0000256" key="2">
    <source>
        <dbReference type="SAM" id="SignalP"/>
    </source>
</evidence>
<dbReference type="InterPro" id="IPR008969">
    <property type="entry name" value="CarboxyPept-like_regulatory"/>
</dbReference>
<proteinExistence type="predicted"/>
<comment type="caution">
    <text evidence="3">The sequence shown here is derived from an EMBL/GenBank/DDBJ whole genome shotgun (WGS) entry which is preliminary data.</text>
</comment>
<dbReference type="GO" id="GO:0042578">
    <property type="term" value="F:phosphoric ester hydrolase activity"/>
    <property type="evidence" value="ECO:0007669"/>
    <property type="project" value="UniProtKB-ARBA"/>
</dbReference>
<dbReference type="PANTHER" id="PTHR31956">
    <property type="entry name" value="NON-SPECIFIC PHOSPHOLIPASE C4-RELATED"/>
    <property type="match status" value="1"/>
</dbReference>
<keyword evidence="4" id="KW-1185">Reference proteome</keyword>